<accession>A0A1U7VFT0</accession>
<reference evidence="3" key="2">
    <citation type="submission" date="2025-08" db="UniProtKB">
        <authorList>
            <consortium name="RefSeq"/>
        </authorList>
    </citation>
    <scope>IDENTIFICATION</scope>
    <source>
        <tissue evidence="3">Leaf</tissue>
    </source>
</reference>
<name>A0A1U7VFT0_NICSY</name>
<evidence type="ECO:0000256" key="1">
    <source>
        <dbReference type="SAM" id="SignalP"/>
    </source>
</evidence>
<dbReference type="RefSeq" id="XP_009766922.1">
    <property type="nucleotide sequence ID" value="XM_009768620.1"/>
</dbReference>
<keyword evidence="2" id="KW-1185">Reference proteome</keyword>
<protein>
    <submittedName>
        <fullName evidence="3">Uncharacterized protein LOC104218193 isoform X1</fullName>
    </submittedName>
</protein>
<organism evidence="2 3">
    <name type="scientific">Nicotiana sylvestris</name>
    <name type="common">Wood tobacco</name>
    <name type="synonym">South American tobacco</name>
    <dbReference type="NCBI Taxonomy" id="4096"/>
    <lineage>
        <taxon>Eukaryota</taxon>
        <taxon>Viridiplantae</taxon>
        <taxon>Streptophyta</taxon>
        <taxon>Embryophyta</taxon>
        <taxon>Tracheophyta</taxon>
        <taxon>Spermatophyta</taxon>
        <taxon>Magnoliopsida</taxon>
        <taxon>eudicotyledons</taxon>
        <taxon>Gunneridae</taxon>
        <taxon>Pentapetalae</taxon>
        <taxon>asterids</taxon>
        <taxon>lamiids</taxon>
        <taxon>Solanales</taxon>
        <taxon>Solanaceae</taxon>
        <taxon>Nicotianoideae</taxon>
        <taxon>Nicotianeae</taxon>
        <taxon>Nicotiana</taxon>
    </lineage>
</organism>
<evidence type="ECO:0000313" key="2">
    <source>
        <dbReference type="Proteomes" id="UP000189701"/>
    </source>
</evidence>
<evidence type="ECO:0000313" key="3">
    <source>
        <dbReference type="RefSeq" id="XP_009766922.1"/>
    </source>
</evidence>
<dbReference type="Proteomes" id="UP000189701">
    <property type="component" value="Unplaced"/>
</dbReference>
<keyword evidence="1" id="KW-0732">Signal</keyword>
<proteinExistence type="predicted"/>
<dbReference type="AlphaFoldDB" id="A0A1U7VFT0"/>
<reference evidence="2" key="1">
    <citation type="journal article" date="2013" name="Genome Biol.">
        <title>Reference genomes and transcriptomes of Nicotiana sylvestris and Nicotiana tomentosiformis.</title>
        <authorList>
            <person name="Sierro N."/>
            <person name="Battey J.N."/>
            <person name="Ouadi S."/>
            <person name="Bovet L."/>
            <person name="Goepfert S."/>
            <person name="Bakaher N."/>
            <person name="Peitsch M.C."/>
            <person name="Ivanov N.V."/>
        </authorList>
    </citation>
    <scope>NUCLEOTIDE SEQUENCE [LARGE SCALE GENOMIC DNA]</scope>
</reference>
<feature type="signal peptide" evidence="1">
    <location>
        <begin position="1"/>
        <end position="20"/>
    </location>
</feature>
<feature type="chain" id="PRO_5010590133" evidence="1">
    <location>
        <begin position="21"/>
        <end position="101"/>
    </location>
</feature>
<gene>
    <name evidence="3" type="primary">LOC104218193</name>
</gene>
<sequence length="101" mass="11123">MSSWLLMALSIALNTTEANSQRPFASLKSSYPAWESLKVANSWSHFTYGKSKQTPCGLGWGNPSCGLSKYGLYGTTQELSILRPLTSTSTGVIFRLRICRI</sequence>